<organism evidence="4 5">
    <name type="scientific">Eiseniibacteriota bacterium</name>
    <dbReference type="NCBI Taxonomy" id="2212470"/>
    <lineage>
        <taxon>Bacteria</taxon>
        <taxon>Candidatus Eiseniibacteriota</taxon>
    </lineage>
</organism>
<feature type="non-terminal residue" evidence="4">
    <location>
        <position position="1"/>
    </location>
</feature>
<dbReference type="InterPro" id="IPR038404">
    <property type="entry name" value="TRAP_DctP_sf"/>
</dbReference>
<gene>
    <name evidence="4" type="primary">dctP</name>
    <name evidence="4" type="ORF">FJY75_11385</name>
</gene>
<dbReference type="GO" id="GO:0055085">
    <property type="term" value="P:transmembrane transport"/>
    <property type="evidence" value="ECO:0007669"/>
    <property type="project" value="InterPro"/>
</dbReference>
<evidence type="ECO:0000256" key="2">
    <source>
        <dbReference type="ARBA" id="ARBA00022448"/>
    </source>
</evidence>
<reference evidence="4" key="1">
    <citation type="submission" date="2019-03" db="EMBL/GenBank/DDBJ databases">
        <title>Lake Tanganyika Metagenome-Assembled Genomes (MAGs).</title>
        <authorList>
            <person name="Tran P."/>
        </authorList>
    </citation>
    <scope>NUCLEOTIDE SEQUENCE</scope>
    <source>
        <strain evidence="4">M_DeepCast_400m_m2_100</strain>
    </source>
</reference>
<comment type="similarity">
    <text evidence="1">Belongs to the bacterial solute-binding protein 7 family.</text>
</comment>
<proteinExistence type="inferred from homology"/>
<name>A0A937X9L4_UNCEI</name>
<evidence type="ECO:0000256" key="3">
    <source>
        <dbReference type="ARBA" id="ARBA00022729"/>
    </source>
</evidence>
<dbReference type="Gene3D" id="3.40.190.170">
    <property type="entry name" value="Bacterial extracellular solute-binding protein, family 7"/>
    <property type="match status" value="1"/>
</dbReference>
<dbReference type="NCBIfam" id="NF037995">
    <property type="entry name" value="TRAP_S1"/>
    <property type="match status" value="1"/>
</dbReference>
<evidence type="ECO:0000313" key="5">
    <source>
        <dbReference type="Proteomes" id="UP000748308"/>
    </source>
</evidence>
<dbReference type="PANTHER" id="PTHR33376">
    <property type="match status" value="1"/>
</dbReference>
<dbReference type="AlphaFoldDB" id="A0A937X9L4"/>
<dbReference type="Pfam" id="PF03480">
    <property type="entry name" value="DctP"/>
    <property type="match status" value="1"/>
</dbReference>
<dbReference type="PANTHER" id="PTHR33376:SF7">
    <property type="entry name" value="C4-DICARBOXYLATE-BINDING PROTEIN DCTB"/>
    <property type="match status" value="1"/>
</dbReference>
<sequence>LDQVFEERLRARGFHLLGWADVGFVRFFSRHAVRDAGDLRAQKTWLWEGDPLARAFLEELGVNPVPLNITDVLTALQTGIVDAVYVTPYGCLSLQWFTRVKHLVDIPITHAMGAVVLSEKQWSLLAPEEAGAVARLAEEIFGRLNAATREQNDEAEEAILTRGLGRTELAPGAMEGFEAIGRRVWDRLAGVLYERDLLDRLTGALAGARGR</sequence>
<dbReference type="EMBL" id="VGIY01000360">
    <property type="protein sequence ID" value="MBM3318443.1"/>
    <property type="molecule type" value="Genomic_DNA"/>
</dbReference>
<dbReference type="InterPro" id="IPR018389">
    <property type="entry name" value="DctP_fam"/>
</dbReference>
<evidence type="ECO:0000313" key="4">
    <source>
        <dbReference type="EMBL" id="MBM3318443.1"/>
    </source>
</evidence>
<comment type="caution">
    <text evidence="4">The sequence shown here is derived from an EMBL/GenBank/DDBJ whole genome shotgun (WGS) entry which is preliminary data.</text>
</comment>
<protein>
    <submittedName>
        <fullName evidence="4">TRAP transporter substrate-binding protein DctP</fullName>
    </submittedName>
</protein>
<evidence type="ECO:0000256" key="1">
    <source>
        <dbReference type="ARBA" id="ARBA00009023"/>
    </source>
</evidence>
<accession>A0A937X9L4</accession>
<dbReference type="SUPFAM" id="SSF53850">
    <property type="entry name" value="Periplasmic binding protein-like II"/>
    <property type="match status" value="1"/>
</dbReference>
<keyword evidence="2" id="KW-0813">Transport</keyword>
<keyword evidence="3" id="KW-0732">Signal</keyword>
<dbReference type="Proteomes" id="UP000748308">
    <property type="component" value="Unassembled WGS sequence"/>
</dbReference>